<dbReference type="InterPro" id="IPR036640">
    <property type="entry name" value="ABC1_TM_sf"/>
</dbReference>
<dbReference type="SUPFAM" id="SSF52540">
    <property type="entry name" value="P-loop containing nucleoside triphosphate hydrolases"/>
    <property type="match status" value="1"/>
</dbReference>
<feature type="domain" description="ABC transmembrane type-1" evidence="10">
    <location>
        <begin position="173"/>
        <end position="452"/>
    </location>
</feature>
<dbReference type="InterPro" id="IPR011527">
    <property type="entry name" value="ABC1_TM_dom"/>
</dbReference>
<feature type="transmembrane region" description="Helical" evidence="8">
    <location>
        <begin position="288"/>
        <end position="305"/>
    </location>
</feature>
<evidence type="ECO:0000313" key="13">
    <source>
        <dbReference type="Proteomes" id="UP000712570"/>
    </source>
</evidence>
<dbReference type="PROSITE" id="PS50929">
    <property type="entry name" value="ABC_TM1F"/>
    <property type="match status" value="1"/>
</dbReference>
<keyword evidence="4" id="KW-0547">Nucleotide-binding</keyword>
<dbReference type="InterPro" id="IPR039421">
    <property type="entry name" value="Type_1_exporter"/>
</dbReference>
<dbReference type="PANTHER" id="PTHR24221">
    <property type="entry name" value="ATP-BINDING CASSETTE SUB-FAMILY B"/>
    <property type="match status" value="1"/>
</dbReference>
<evidence type="ECO:0000259" key="9">
    <source>
        <dbReference type="PROSITE" id="PS50893"/>
    </source>
</evidence>
<evidence type="ECO:0000313" key="12">
    <source>
        <dbReference type="EMBL" id="NHQ85779.1"/>
    </source>
</evidence>
<evidence type="ECO:0000259" key="11">
    <source>
        <dbReference type="PROSITE" id="PS50990"/>
    </source>
</evidence>
<feature type="domain" description="Peptidase C39" evidence="11">
    <location>
        <begin position="20"/>
        <end position="139"/>
    </location>
</feature>
<reference evidence="12 13" key="1">
    <citation type="submission" date="2020-03" db="EMBL/GenBank/DDBJ databases">
        <title>Draft genome sequence of environmentally isolated violet-colored cultures.</title>
        <authorList>
            <person name="Wilson H.S."/>
        </authorList>
    </citation>
    <scope>NUCLEOTIDE SEQUENCE [LARGE SCALE GENOMIC DNA]</scope>
    <source>
        <strain evidence="12 13">HSC-16F04</strain>
    </source>
</reference>
<sequence>MHLLKKLNWGWHKRLRLVRQTESAECGVACLVMVAAWHGFRIDLMTLRQRLGVTQHGMNLQQLIHCAEMIGLMGRPLRLDLEELKQLATPCILHWDLNHFVVLKKVFRNRAEILDPARGQVQLSLHEVSLHFTGVALELSPSDEFEQKDMHKTVRIRDLIGRTRGLVPALLRILVFAGVLETLALAVPLFNQLIIDEVLVTRDTHLLVMVAIGLGLLTLSQAIISVAREWAVVSLTMAFGLQWTVNVFRHLVRLPVDWFEKRHIGDVTAKFRSIEDIQRTLTNSTLETLLNAILLIGTLAMMMAYDASLATVAVVAALMYAILRLAWFIPMRDAGVDAWVANTKEASHFLETMRGILSLRINGAMPHREVAWRNLEVESRNAKLLQHKLGIAYHVCMLLLSRSVQIIVLSLGARAVLDGHFTVGMLVAFLAWQDRFTSSANQLIDRFFEFKMLSVYTERLADIVQSLPDRREKFKLKTFGPLKAPYKGTAVLVVEGLDFSYGNNEPSILNNLTFSVERGEIVALTGRSGCGKTTLLKLVLGIYQPQRGSVIILGANTNHDDFAKIRSCVGTVLQDDQLFSGSIIENITLFSHEVNMLQVEQSAQFAEVHQDILEMPMGYYTLVGEMGSTLSGGQKQRILLARALYKKPELLVLDEATSHLDINNEFKINKTLRDLGISALVIAHRPETIASADRVLELERGQIKSEYYPLHSAKRNSEIYI</sequence>
<keyword evidence="2" id="KW-1003">Cell membrane</keyword>
<feature type="transmembrane region" description="Helical" evidence="8">
    <location>
        <begin position="389"/>
        <end position="409"/>
    </location>
</feature>
<keyword evidence="5" id="KW-0067">ATP-binding</keyword>
<proteinExistence type="predicted"/>
<evidence type="ECO:0000256" key="7">
    <source>
        <dbReference type="ARBA" id="ARBA00023136"/>
    </source>
</evidence>
<evidence type="ECO:0000256" key="5">
    <source>
        <dbReference type="ARBA" id="ARBA00022840"/>
    </source>
</evidence>
<feature type="transmembrane region" description="Helical" evidence="8">
    <location>
        <begin position="311"/>
        <end position="329"/>
    </location>
</feature>
<evidence type="ECO:0000259" key="10">
    <source>
        <dbReference type="PROSITE" id="PS50929"/>
    </source>
</evidence>
<evidence type="ECO:0000256" key="4">
    <source>
        <dbReference type="ARBA" id="ARBA00022741"/>
    </source>
</evidence>
<dbReference type="Pfam" id="PF03412">
    <property type="entry name" value="Peptidase_C39"/>
    <property type="match status" value="1"/>
</dbReference>
<dbReference type="InterPro" id="IPR017871">
    <property type="entry name" value="ABC_transporter-like_CS"/>
</dbReference>
<dbReference type="Gene3D" id="3.90.70.10">
    <property type="entry name" value="Cysteine proteinases"/>
    <property type="match status" value="1"/>
</dbReference>
<evidence type="ECO:0000256" key="1">
    <source>
        <dbReference type="ARBA" id="ARBA00004651"/>
    </source>
</evidence>
<comment type="caution">
    <text evidence="12">The sequence shown here is derived from an EMBL/GenBank/DDBJ whole genome shotgun (WGS) entry which is preliminary data.</text>
</comment>
<dbReference type="PROSITE" id="PS00211">
    <property type="entry name" value="ABC_TRANSPORTER_1"/>
    <property type="match status" value="1"/>
</dbReference>
<dbReference type="EMBL" id="JAAOLX010000003">
    <property type="protein sequence ID" value="NHQ85779.1"/>
    <property type="molecule type" value="Genomic_DNA"/>
</dbReference>
<gene>
    <name evidence="12" type="ORF">HA050_06555</name>
</gene>
<name>A0ABX0KQ80_9NEIS</name>
<dbReference type="Gene3D" id="1.20.1560.10">
    <property type="entry name" value="ABC transporter type 1, transmembrane domain"/>
    <property type="match status" value="1"/>
</dbReference>
<protein>
    <submittedName>
        <fullName evidence="12">Peptidase domain-containing ABC transporter</fullName>
    </submittedName>
</protein>
<keyword evidence="7 8" id="KW-0472">Membrane</keyword>
<dbReference type="Pfam" id="PF00664">
    <property type="entry name" value="ABC_membrane"/>
    <property type="match status" value="1"/>
</dbReference>
<dbReference type="Proteomes" id="UP000712570">
    <property type="component" value="Unassembled WGS sequence"/>
</dbReference>
<organism evidence="12 13">
    <name type="scientific">Iodobacter violaceini</name>
    <dbReference type="NCBI Taxonomy" id="3044271"/>
    <lineage>
        <taxon>Bacteria</taxon>
        <taxon>Pseudomonadati</taxon>
        <taxon>Pseudomonadota</taxon>
        <taxon>Betaproteobacteria</taxon>
        <taxon>Neisseriales</taxon>
        <taxon>Chitinibacteraceae</taxon>
        <taxon>Iodobacter</taxon>
    </lineage>
</organism>
<dbReference type="CDD" id="cd18567">
    <property type="entry name" value="ABC_6TM_CvaB_RaxB_like"/>
    <property type="match status" value="1"/>
</dbReference>
<comment type="subcellular location">
    <subcellularLocation>
        <location evidence="1">Cell membrane</location>
        <topology evidence="1">Multi-pass membrane protein</topology>
    </subcellularLocation>
</comment>
<keyword evidence="3 8" id="KW-0812">Transmembrane</keyword>
<feature type="domain" description="ABC transporter" evidence="9">
    <location>
        <begin position="494"/>
        <end position="721"/>
    </location>
</feature>
<dbReference type="SUPFAM" id="SSF90123">
    <property type="entry name" value="ABC transporter transmembrane region"/>
    <property type="match status" value="1"/>
</dbReference>
<evidence type="ECO:0000256" key="8">
    <source>
        <dbReference type="SAM" id="Phobius"/>
    </source>
</evidence>
<dbReference type="PROSITE" id="PS50893">
    <property type="entry name" value="ABC_TRANSPORTER_2"/>
    <property type="match status" value="1"/>
</dbReference>
<evidence type="ECO:0000256" key="3">
    <source>
        <dbReference type="ARBA" id="ARBA00022692"/>
    </source>
</evidence>
<dbReference type="RefSeq" id="WP_166823675.1">
    <property type="nucleotide sequence ID" value="NZ_JAAOLX010000003.1"/>
</dbReference>
<feature type="transmembrane region" description="Helical" evidence="8">
    <location>
        <begin position="206"/>
        <end position="224"/>
    </location>
</feature>
<dbReference type="InterPro" id="IPR003593">
    <property type="entry name" value="AAA+_ATPase"/>
</dbReference>
<keyword evidence="6 8" id="KW-1133">Transmembrane helix</keyword>
<evidence type="ECO:0000256" key="6">
    <source>
        <dbReference type="ARBA" id="ARBA00022989"/>
    </source>
</evidence>
<dbReference type="PROSITE" id="PS50990">
    <property type="entry name" value="PEPTIDASE_C39"/>
    <property type="match status" value="1"/>
</dbReference>
<keyword evidence="13" id="KW-1185">Reference proteome</keyword>
<dbReference type="Gene3D" id="3.40.50.300">
    <property type="entry name" value="P-loop containing nucleotide triphosphate hydrolases"/>
    <property type="match status" value="1"/>
</dbReference>
<feature type="transmembrane region" description="Helical" evidence="8">
    <location>
        <begin position="169"/>
        <end position="194"/>
    </location>
</feature>
<dbReference type="Pfam" id="PF00005">
    <property type="entry name" value="ABC_tran"/>
    <property type="match status" value="1"/>
</dbReference>
<dbReference type="InterPro" id="IPR005074">
    <property type="entry name" value="Peptidase_C39"/>
</dbReference>
<dbReference type="InterPro" id="IPR003439">
    <property type="entry name" value="ABC_transporter-like_ATP-bd"/>
</dbReference>
<dbReference type="InterPro" id="IPR027417">
    <property type="entry name" value="P-loop_NTPase"/>
</dbReference>
<accession>A0ABX0KQ80</accession>
<dbReference type="SMART" id="SM00382">
    <property type="entry name" value="AAA"/>
    <property type="match status" value="1"/>
</dbReference>
<evidence type="ECO:0000256" key="2">
    <source>
        <dbReference type="ARBA" id="ARBA00022475"/>
    </source>
</evidence>
<dbReference type="PANTHER" id="PTHR24221:SF606">
    <property type="entry name" value="COLICIN V SECRETION-PROCESSING ATP-BINDING PROTEIN"/>
    <property type="match status" value="1"/>
</dbReference>